<keyword evidence="2" id="KW-1185">Reference proteome</keyword>
<reference evidence="1 2" key="1">
    <citation type="submission" date="2015-03" db="EMBL/GenBank/DDBJ databases">
        <title>Genome Sequence of Kiloniella spongiae MEBiC09566, isolated from a marine sponge.</title>
        <authorList>
            <person name="Shao Z."/>
            <person name="Wang L."/>
            <person name="Li X."/>
        </authorList>
    </citation>
    <scope>NUCLEOTIDE SEQUENCE [LARGE SCALE GENOMIC DNA]</scope>
    <source>
        <strain evidence="1 2">MEBiC09566</strain>
    </source>
</reference>
<dbReference type="AlphaFoldDB" id="A0A0H2MHA8"/>
<evidence type="ECO:0000313" key="1">
    <source>
        <dbReference type="EMBL" id="KLN60137.1"/>
    </source>
</evidence>
<sequence>MFGEKLSQNPNIFKFELWLFINFSHPIRVCFRNPVISVDTIFQQALLKDNATLYEKRYLIFFITSPHKIIHEFNNPESTKKTNQLSYKQKAKTIECDPKIATESKIVRDY</sequence>
<evidence type="ECO:0000313" key="2">
    <source>
        <dbReference type="Proteomes" id="UP000035444"/>
    </source>
</evidence>
<comment type="caution">
    <text evidence="1">The sequence shown here is derived from an EMBL/GenBank/DDBJ whole genome shotgun (WGS) entry which is preliminary data.</text>
</comment>
<name>A0A0H2MHA8_9PROT</name>
<gene>
    <name evidence="1" type="ORF">WH96_13170</name>
</gene>
<proteinExistence type="predicted"/>
<organism evidence="1 2">
    <name type="scientific">Kiloniella spongiae</name>
    <dbReference type="NCBI Taxonomy" id="1489064"/>
    <lineage>
        <taxon>Bacteria</taxon>
        <taxon>Pseudomonadati</taxon>
        <taxon>Pseudomonadota</taxon>
        <taxon>Alphaproteobacteria</taxon>
        <taxon>Rhodospirillales</taxon>
        <taxon>Kiloniellaceae</taxon>
        <taxon>Kiloniella</taxon>
    </lineage>
</organism>
<protein>
    <submittedName>
        <fullName evidence="1">Uncharacterized protein</fullName>
    </submittedName>
</protein>
<dbReference type="EMBL" id="LAQL01000008">
    <property type="protein sequence ID" value="KLN60137.1"/>
    <property type="molecule type" value="Genomic_DNA"/>
</dbReference>
<dbReference type="Proteomes" id="UP000035444">
    <property type="component" value="Unassembled WGS sequence"/>
</dbReference>
<accession>A0A0H2MHA8</accession>